<comment type="caution">
    <text evidence="2">The sequence shown here is derived from an EMBL/GenBank/DDBJ whole genome shotgun (WGS) entry which is preliminary data.</text>
</comment>
<dbReference type="AlphaFoldDB" id="A0A7W7RE38"/>
<evidence type="ECO:0000313" key="3">
    <source>
        <dbReference type="Proteomes" id="UP000523007"/>
    </source>
</evidence>
<evidence type="ECO:0000256" key="1">
    <source>
        <dbReference type="SAM" id="MobiDB-lite"/>
    </source>
</evidence>
<protein>
    <submittedName>
        <fullName evidence="2">Uncharacterized protein</fullName>
    </submittedName>
</protein>
<feature type="compositionally biased region" description="Low complexity" evidence="1">
    <location>
        <begin position="130"/>
        <end position="144"/>
    </location>
</feature>
<proteinExistence type="predicted"/>
<keyword evidence="3" id="KW-1185">Reference proteome</keyword>
<sequence>MHNLDPAISRLQEHAARLAMAVGTVRYLGDATTIENEATVSTAIHVLSKLDRELNDTLTALVDLGSGLEALTEEPLEIRIDPDDAYVSPSPDRTSLEVDLGEVRITVPAGRAVDELVKSLEDNRAHTRLPETAPTRATAVPTPR</sequence>
<dbReference type="Proteomes" id="UP000523007">
    <property type="component" value="Unassembled WGS sequence"/>
</dbReference>
<name>A0A7W7RE38_9ACTN</name>
<reference evidence="2 3" key="1">
    <citation type="submission" date="2020-08" db="EMBL/GenBank/DDBJ databases">
        <title>Sequencing the genomes of 1000 actinobacteria strains.</title>
        <authorList>
            <person name="Klenk H.-P."/>
        </authorList>
    </citation>
    <scope>NUCLEOTIDE SEQUENCE [LARGE SCALE GENOMIC DNA]</scope>
    <source>
        <strain evidence="2 3">DSM 102030</strain>
    </source>
</reference>
<dbReference type="RefSeq" id="WP_184575388.1">
    <property type="nucleotide sequence ID" value="NZ_JACHJT010000001.1"/>
</dbReference>
<feature type="region of interest" description="Disordered" evidence="1">
    <location>
        <begin position="122"/>
        <end position="144"/>
    </location>
</feature>
<accession>A0A7W7RE38</accession>
<organism evidence="2 3">
    <name type="scientific">Lipingzhangella halophila</name>
    <dbReference type="NCBI Taxonomy" id="1783352"/>
    <lineage>
        <taxon>Bacteria</taxon>
        <taxon>Bacillati</taxon>
        <taxon>Actinomycetota</taxon>
        <taxon>Actinomycetes</taxon>
        <taxon>Streptosporangiales</taxon>
        <taxon>Nocardiopsidaceae</taxon>
        <taxon>Lipingzhangella</taxon>
    </lineage>
</organism>
<dbReference type="EMBL" id="JACHJT010000001">
    <property type="protein sequence ID" value="MBB4930291.1"/>
    <property type="molecule type" value="Genomic_DNA"/>
</dbReference>
<gene>
    <name evidence="2" type="ORF">F4561_001111</name>
</gene>
<evidence type="ECO:0000313" key="2">
    <source>
        <dbReference type="EMBL" id="MBB4930291.1"/>
    </source>
</evidence>